<organism evidence="2 3">
    <name type="scientific">Nelumbo nucifera</name>
    <name type="common">Sacred lotus</name>
    <dbReference type="NCBI Taxonomy" id="4432"/>
    <lineage>
        <taxon>Eukaryota</taxon>
        <taxon>Viridiplantae</taxon>
        <taxon>Streptophyta</taxon>
        <taxon>Embryophyta</taxon>
        <taxon>Tracheophyta</taxon>
        <taxon>Spermatophyta</taxon>
        <taxon>Magnoliopsida</taxon>
        <taxon>Proteales</taxon>
        <taxon>Nelumbonaceae</taxon>
        <taxon>Nelumbo</taxon>
    </lineage>
</organism>
<name>A0A822XMD8_NELNU</name>
<protein>
    <submittedName>
        <fullName evidence="2">Uncharacterized protein</fullName>
    </submittedName>
</protein>
<evidence type="ECO:0000256" key="1">
    <source>
        <dbReference type="SAM" id="MobiDB-lite"/>
    </source>
</evidence>
<dbReference type="EMBL" id="DUZY01000001">
    <property type="protein sequence ID" value="DAD21202.1"/>
    <property type="molecule type" value="Genomic_DNA"/>
</dbReference>
<dbReference type="Proteomes" id="UP000607653">
    <property type="component" value="Unassembled WGS sequence"/>
</dbReference>
<reference evidence="2 3" key="1">
    <citation type="journal article" date="2020" name="Mol. Biol. Evol.">
        <title>Distinct Expression and Methylation Patterns for Genes with Different Fates following a Single Whole-Genome Duplication in Flowering Plants.</title>
        <authorList>
            <person name="Shi T."/>
            <person name="Rahmani R.S."/>
            <person name="Gugger P.F."/>
            <person name="Wang M."/>
            <person name="Li H."/>
            <person name="Zhang Y."/>
            <person name="Li Z."/>
            <person name="Wang Q."/>
            <person name="Van de Peer Y."/>
            <person name="Marchal K."/>
            <person name="Chen J."/>
        </authorList>
    </citation>
    <scope>NUCLEOTIDE SEQUENCE [LARGE SCALE GENOMIC DNA]</scope>
    <source>
        <tissue evidence="2">Leaf</tissue>
    </source>
</reference>
<dbReference type="AlphaFoldDB" id="A0A822XMD8"/>
<sequence length="87" mass="9810">MFVYREGVDEDKCRCCSCLCIVKDGDKNPLPAPSMTIMPFVKGLMRMIRSWLRPSLSRSESSDSPLGELVKPSIRGRKREISISTTD</sequence>
<gene>
    <name evidence="2" type="ORF">HUJ06_022665</name>
</gene>
<proteinExistence type="predicted"/>
<keyword evidence="3" id="KW-1185">Reference proteome</keyword>
<comment type="caution">
    <text evidence="2">The sequence shown here is derived from an EMBL/GenBank/DDBJ whole genome shotgun (WGS) entry which is preliminary data.</text>
</comment>
<feature type="region of interest" description="Disordered" evidence="1">
    <location>
        <begin position="56"/>
        <end position="87"/>
    </location>
</feature>
<evidence type="ECO:0000313" key="3">
    <source>
        <dbReference type="Proteomes" id="UP000607653"/>
    </source>
</evidence>
<feature type="compositionally biased region" description="Low complexity" evidence="1">
    <location>
        <begin position="56"/>
        <end position="66"/>
    </location>
</feature>
<accession>A0A822XMD8</accession>
<evidence type="ECO:0000313" key="2">
    <source>
        <dbReference type="EMBL" id="DAD21202.1"/>
    </source>
</evidence>